<reference evidence="1" key="1">
    <citation type="submission" date="2022-02" db="EMBL/GenBank/DDBJ databases">
        <title>Plant Genome Project.</title>
        <authorList>
            <person name="Zhang R.-G."/>
        </authorList>
    </citation>
    <scope>NUCLEOTIDE SEQUENCE</scope>
    <source>
        <strain evidence="1">AT1</strain>
    </source>
</reference>
<organism evidence="1 2">
    <name type="scientific">Rhododendron molle</name>
    <name type="common">Chinese azalea</name>
    <name type="synonym">Azalea mollis</name>
    <dbReference type="NCBI Taxonomy" id="49168"/>
    <lineage>
        <taxon>Eukaryota</taxon>
        <taxon>Viridiplantae</taxon>
        <taxon>Streptophyta</taxon>
        <taxon>Embryophyta</taxon>
        <taxon>Tracheophyta</taxon>
        <taxon>Spermatophyta</taxon>
        <taxon>Magnoliopsida</taxon>
        <taxon>eudicotyledons</taxon>
        <taxon>Gunneridae</taxon>
        <taxon>Pentapetalae</taxon>
        <taxon>asterids</taxon>
        <taxon>Ericales</taxon>
        <taxon>Ericaceae</taxon>
        <taxon>Ericoideae</taxon>
        <taxon>Rhodoreae</taxon>
        <taxon>Rhododendron</taxon>
    </lineage>
</organism>
<accession>A0ACC0NXH6</accession>
<proteinExistence type="predicted"/>
<gene>
    <name evidence="1" type="ORF">RHMOL_Rhmol04G0047200</name>
</gene>
<keyword evidence="2" id="KW-1185">Reference proteome</keyword>
<evidence type="ECO:0000313" key="1">
    <source>
        <dbReference type="EMBL" id="KAI8557905.1"/>
    </source>
</evidence>
<comment type="caution">
    <text evidence="1">The sequence shown here is derived from an EMBL/GenBank/DDBJ whole genome shotgun (WGS) entry which is preliminary data.</text>
</comment>
<sequence length="593" mass="65229">MDQKLYKAAKEGNVSCLSVIDGRNTTEEEAMNNHHGKFLKRTQHGNNNILHIAARAGRDTFVAKTLEHFPFLSDQVNSKGDSPVLVAARFGHLKVVKTLAEPNNDQFRIQDENGTYSSSTPRQGDVEEGPVDHQLDVPIPQYPWRVKNLKQYTTALHEALRNGHQNVARYLLGLDPEMAILVNDAGESPLFLAAESCCQLFMTDILLSNRPYSTKGPHGLNPLHAARHCDGSALECIAGGTIISELIKQNPDLMRKLDDRGKAAIHHAVEADYWVLLDQMLKADPSIALFPDAEGYTALLRASSRGYWKVCERILQVCPESIEARNDKGQHALHLARSRIPAPLGYVGKIPPEMWELVNVGDDEGNTPLHLAVKDNYYTKVISLTSSASINLGAVNEEGLTALDLCESDWKHINRKRLMWFHLRRRGASRGRHPNEQEVPVGGMRQVIRSPNEDMKPFINTLALVAALIATLTFAAAFTMPGGYQSSPDNLVGVATLANKAALKVFVLSDTLAMCFSILTLFLLLTAMTVEQDVSFSLTNTSGLLLGIALYATLVAFICGIFAVIAPKALWVAIVMEFLSHVNLKLYGVLLSG</sequence>
<dbReference type="EMBL" id="CM046391">
    <property type="protein sequence ID" value="KAI8557905.1"/>
    <property type="molecule type" value="Genomic_DNA"/>
</dbReference>
<dbReference type="Proteomes" id="UP001062846">
    <property type="component" value="Chromosome 4"/>
</dbReference>
<evidence type="ECO:0000313" key="2">
    <source>
        <dbReference type="Proteomes" id="UP001062846"/>
    </source>
</evidence>
<name>A0ACC0NXH6_RHOML</name>
<protein>
    <submittedName>
        <fullName evidence="1">Uncharacterized protein</fullName>
    </submittedName>
</protein>